<evidence type="ECO:0000256" key="5">
    <source>
        <dbReference type="ARBA" id="ARBA00022771"/>
    </source>
</evidence>
<evidence type="ECO:0000313" key="12">
    <source>
        <dbReference type="EnsemblPlants" id="KQK19044"/>
    </source>
</evidence>
<dbReference type="GO" id="GO:0061630">
    <property type="term" value="F:ubiquitin protein ligase activity"/>
    <property type="evidence" value="ECO:0000318"/>
    <property type="project" value="GO_Central"/>
</dbReference>
<dbReference type="CDD" id="cd16667">
    <property type="entry name" value="RING-H2_RNF126-like"/>
    <property type="match status" value="1"/>
</dbReference>
<evidence type="ECO:0000256" key="6">
    <source>
        <dbReference type="ARBA" id="ARBA00022786"/>
    </source>
</evidence>
<evidence type="ECO:0000256" key="2">
    <source>
        <dbReference type="ARBA" id="ARBA00012483"/>
    </source>
</evidence>
<accession>A0A0Q3K3Q2</accession>
<feature type="region of interest" description="Disordered" evidence="9">
    <location>
        <begin position="321"/>
        <end position="355"/>
    </location>
</feature>
<dbReference type="FunFam" id="3.30.40.10:FF:000022">
    <property type="entry name" value="E3 ubiquitin-protein ligase RING1-like"/>
    <property type="match status" value="1"/>
</dbReference>
<dbReference type="EC" id="2.3.2.27" evidence="2"/>
<dbReference type="PANTHER" id="PTHR15710">
    <property type="entry name" value="E3 UBIQUITIN-PROTEIN LIGASE PRAJA"/>
    <property type="match status" value="1"/>
</dbReference>
<keyword evidence="3" id="KW-0808">Transferase</keyword>
<organism evidence="11">
    <name type="scientific">Brachypodium distachyon</name>
    <name type="common">Purple false brome</name>
    <name type="synonym">Trachynia distachya</name>
    <dbReference type="NCBI Taxonomy" id="15368"/>
    <lineage>
        <taxon>Eukaryota</taxon>
        <taxon>Viridiplantae</taxon>
        <taxon>Streptophyta</taxon>
        <taxon>Embryophyta</taxon>
        <taxon>Tracheophyta</taxon>
        <taxon>Spermatophyta</taxon>
        <taxon>Magnoliopsida</taxon>
        <taxon>Liliopsida</taxon>
        <taxon>Poales</taxon>
        <taxon>Poaceae</taxon>
        <taxon>BOP clade</taxon>
        <taxon>Pooideae</taxon>
        <taxon>Stipodae</taxon>
        <taxon>Brachypodieae</taxon>
        <taxon>Brachypodium</taxon>
    </lineage>
</organism>
<keyword evidence="7" id="KW-0862">Zinc</keyword>
<dbReference type="Pfam" id="PF14369">
    <property type="entry name" value="Zn_ribbon_19"/>
    <property type="match status" value="1"/>
</dbReference>
<dbReference type="PROSITE" id="PS50089">
    <property type="entry name" value="ZF_RING_2"/>
    <property type="match status" value="1"/>
</dbReference>
<dbReference type="OrthoDB" id="8062037at2759"/>
<dbReference type="GO" id="GO:0008270">
    <property type="term" value="F:zinc ion binding"/>
    <property type="evidence" value="ECO:0007669"/>
    <property type="project" value="UniProtKB-KW"/>
</dbReference>
<keyword evidence="6" id="KW-0833">Ubl conjugation pathway</keyword>
<proteinExistence type="predicted"/>
<evidence type="ECO:0000256" key="1">
    <source>
        <dbReference type="ARBA" id="ARBA00000900"/>
    </source>
</evidence>
<gene>
    <name evidence="11" type="ORF">BRADI_1g46110v3</name>
</gene>
<evidence type="ECO:0000256" key="9">
    <source>
        <dbReference type="SAM" id="MobiDB-lite"/>
    </source>
</evidence>
<dbReference type="EnsemblPlants" id="KQK19044">
    <property type="protein sequence ID" value="KQK19044"/>
    <property type="gene ID" value="BRADI_1g46110v3"/>
</dbReference>
<dbReference type="SMART" id="SM00184">
    <property type="entry name" value="RING"/>
    <property type="match status" value="1"/>
</dbReference>
<evidence type="ECO:0000313" key="13">
    <source>
        <dbReference type="Proteomes" id="UP000008810"/>
    </source>
</evidence>
<dbReference type="EMBL" id="CM000880">
    <property type="protein sequence ID" value="KQK19044.1"/>
    <property type="molecule type" value="Genomic_DNA"/>
</dbReference>
<reference evidence="11" key="2">
    <citation type="submission" date="2017-06" db="EMBL/GenBank/DDBJ databases">
        <title>WGS assembly of Brachypodium distachyon.</title>
        <authorList>
            <consortium name="The International Brachypodium Initiative"/>
            <person name="Lucas S."/>
            <person name="Harmon-Smith M."/>
            <person name="Lail K."/>
            <person name="Tice H."/>
            <person name="Grimwood J."/>
            <person name="Bruce D."/>
            <person name="Barry K."/>
            <person name="Shu S."/>
            <person name="Lindquist E."/>
            <person name="Wang M."/>
            <person name="Pitluck S."/>
            <person name="Vogel J.P."/>
            <person name="Garvin D.F."/>
            <person name="Mockler T.C."/>
            <person name="Schmutz J."/>
            <person name="Rokhsar D."/>
            <person name="Bevan M.W."/>
        </authorList>
    </citation>
    <scope>NUCLEOTIDE SEQUENCE</scope>
    <source>
        <strain evidence="11">Bd21</strain>
    </source>
</reference>
<feature type="compositionally biased region" description="Basic and acidic residues" evidence="9">
    <location>
        <begin position="157"/>
        <end position="167"/>
    </location>
</feature>
<keyword evidence="5 8" id="KW-0863">Zinc-finger</keyword>
<dbReference type="AlphaFoldDB" id="A0A0Q3K3Q2"/>
<dbReference type="ExpressionAtlas" id="A0A0Q3K3Q2">
    <property type="expression patterns" value="baseline and differential"/>
</dbReference>
<dbReference type="InterPro" id="IPR039525">
    <property type="entry name" value="RNF126-like_zinc-ribbon"/>
</dbReference>
<protein>
    <recommendedName>
        <fullName evidence="2">RING-type E3 ubiquitin transferase</fullName>
        <ecNumber evidence="2">2.3.2.27</ecNumber>
    </recommendedName>
</protein>
<dbReference type="GO" id="GO:0016567">
    <property type="term" value="P:protein ubiquitination"/>
    <property type="evidence" value="ECO:0000318"/>
    <property type="project" value="GO_Central"/>
</dbReference>
<feature type="compositionally biased region" description="Basic and acidic residues" evidence="9">
    <location>
        <begin position="321"/>
        <end position="333"/>
    </location>
</feature>
<dbReference type="GO" id="GO:0005737">
    <property type="term" value="C:cytoplasm"/>
    <property type="evidence" value="ECO:0000318"/>
    <property type="project" value="GO_Central"/>
</dbReference>
<evidence type="ECO:0000313" key="11">
    <source>
        <dbReference type="EMBL" id="KQK19044.1"/>
    </source>
</evidence>
<dbReference type="Gramene" id="KQK19044">
    <property type="protein sequence ID" value="KQK19044"/>
    <property type="gene ID" value="BRADI_1g46110v3"/>
</dbReference>
<reference evidence="12" key="3">
    <citation type="submission" date="2018-08" db="UniProtKB">
        <authorList>
            <consortium name="EnsemblPlants"/>
        </authorList>
    </citation>
    <scope>IDENTIFICATION</scope>
    <source>
        <strain evidence="12">cv. Bd21</strain>
    </source>
</reference>
<dbReference type="SUPFAM" id="SSF57850">
    <property type="entry name" value="RING/U-box"/>
    <property type="match status" value="1"/>
</dbReference>
<dbReference type="InParanoid" id="A0A0Q3K3Q2"/>
<feature type="region of interest" description="Disordered" evidence="9">
    <location>
        <begin position="270"/>
        <end position="300"/>
    </location>
</feature>
<sequence length="382" mass="41812">MRAFMVILLHAPPSESPRILVRSAATSERPPVMSAPGVHYGLPRHRRRWRLYWCYVCRRALRTVVSSPTSDVFCPRCLGRFLHEIDLPPMPRGAPTTHPHPTPTAEHEQLLQPPFLPYEPPRRWIIYAGGDGAADAPRARPRRVPSPPPAPRTRRMHGADADADAGPRADIVDPSEFFTGPDLNALIEGLTQNDRPGPAPAPASAIDALPTVRVSPAHLSSDSQQCPVCKEEFELGEAARELPCKHAYHSECIVPWLRLHNSCPVCRQELPVPDGGTNGDGGGVERRGGEGEEPPEPGQVLAGWGPLAWLLLLGQMGADGLEHRHGGRERGEADADDAGGNGGREAGQKARVTGRLNSERYREAAQCHLFRKRSPAKISYYF</sequence>
<evidence type="ECO:0000256" key="4">
    <source>
        <dbReference type="ARBA" id="ARBA00022723"/>
    </source>
</evidence>
<evidence type="ECO:0000256" key="7">
    <source>
        <dbReference type="ARBA" id="ARBA00022833"/>
    </source>
</evidence>
<dbReference type="PANTHER" id="PTHR15710:SF18">
    <property type="entry name" value="RING-TYPE E3 UBIQUITIN TRANSFERASE"/>
    <property type="match status" value="1"/>
</dbReference>
<reference evidence="11 12" key="1">
    <citation type="journal article" date="2010" name="Nature">
        <title>Genome sequencing and analysis of the model grass Brachypodium distachyon.</title>
        <authorList>
            <consortium name="International Brachypodium Initiative"/>
        </authorList>
    </citation>
    <scope>NUCLEOTIDE SEQUENCE [LARGE SCALE GENOMIC DNA]</scope>
    <source>
        <strain evidence="11 12">Bd21</strain>
    </source>
</reference>
<evidence type="ECO:0000259" key="10">
    <source>
        <dbReference type="PROSITE" id="PS50089"/>
    </source>
</evidence>
<keyword evidence="13" id="KW-1185">Reference proteome</keyword>
<dbReference type="Gene3D" id="3.30.40.10">
    <property type="entry name" value="Zinc/RING finger domain, C3HC4 (zinc finger)"/>
    <property type="match status" value="1"/>
</dbReference>
<evidence type="ECO:0000256" key="3">
    <source>
        <dbReference type="ARBA" id="ARBA00022679"/>
    </source>
</evidence>
<feature type="domain" description="RING-type" evidence="10">
    <location>
        <begin position="226"/>
        <end position="267"/>
    </location>
</feature>
<feature type="region of interest" description="Disordered" evidence="9">
    <location>
        <begin position="131"/>
        <end position="167"/>
    </location>
</feature>
<dbReference type="Pfam" id="PF13639">
    <property type="entry name" value="zf-RING_2"/>
    <property type="match status" value="1"/>
</dbReference>
<name>A0A0Q3K3Q2_BRADI</name>
<evidence type="ECO:0000256" key="8">
    <source>
        <dbReference type="PROSITE-ProRule" id="PRU00175"/>
    </source>
</evidence>
<dbReference type="Proteomes" id="UP000008810">
    <property type="component" value="Chromosome 1"/>
</dbReference>
<comment type="catalytic activity">
    <reaction evidence="1">
        <text>S-ubiquitinyl-[E2 ubiquitin-conjugating enzyme]-L-cysteine + [acceptor protein]-L-lysine = [E2 ubiquitin-conjugating enzyme]-L-cysteine + N(6)-ubiquitinyl-[acceptor protein]-L-lysine.</text>
        <dbReference type="EC" id="2.3.2.27"/>
    </reaction>
</comment>
<dbReference type="InterPro" id="IPR013083">
    <property type="entry name" value="Znf_RING/FYVE/PHD"/>
</dbReference>
<keyword evidence="4" id="KW-0479">Metal-binding</keyword>
<dbReference type="InterPro" id="IPR001841">
    <property type="entry name" value="Znf_RING"/>
</dbReference>